<dbReference type="Proteomes" id="UP000000495">
    <property type="component" value="Chromosome"/>
</dbReference>
<proteinExistence type="predicted"/>
<dbReference type="AlphaFoldDB" id="F8L2L1"/>
<accession>F8L2L1</accession>
<dbReference type="KEGG" id="puv:PUV_25850"/>
<dbReference type="RefSeq" id="WP_013925644.1">
    <property type="nucleotide sequence ID" value="NC_015702.1"/>
</dbReference>
<gene>
    <name evidence="1" type="ordered locus">PUV_25850</name>
</gene>
<organism evidence="1 2">
    <name type="scientific">Parachlamydia acanthamoebae (strain UV7)</name>
    <dbReference type="NCBI Taxonomy" id="765952"/>
    <lineage>
        <taxon>Bacteria</taxon>
        <taxon>Pseudomonadati</taxon>
        <taxon>Chlamydiota</taxon>
        <taxon>Chlamydiia</taxon>
        <taxon>Parachlamydiales</taxon>
        <taxon>Parachlamydiaceae</taxon>
        <taxon>Parachlamydia</taxon>
    </lineage>
</organism>
<dbReference type="HOGENOM" id="CLU_2396937_0_0_0"/>
<keyword evidence="2" id="KW-1185">Reference proteome</keyword>
<sequence length="93" mass="10755">MSILITSRSSNRLIKDKITLLESVNNNKTEKGVCVLQYTPEEFKKYLGKNGIHVLRNDTLKKFLNETTQTFSDNYFNQTAKPHIVLNIWPAQL</sequence>
<evidence type="ECO:0000313" key="1">
    <source>
        <dbReference type="EMBL" id="CCB87535.1"/>
    </source>
</evidence>
<protein>
    <submittedName>
        <fullName evidence="1">Uncharacterized protein</fullName>
    </submittedName>
</protein>
<dbReference type="EMBL" id="FR872580">
    <property type="protein sequence ID" value="CCB87535.1"/>
    <property type="molecule type" value="Genomic_DNA"/>
</dbReference>
<name>F8L2L1_PARAV</name>
<reference evidence="1 2" key="2">
    <citation type="journal article" date="2011" name="Mol. Biol. Evol.">
        <title>Unity in variety--the pan-genome of the Chlamydiae.</title>
        <authorList>
            <person name="Collingro A."/>
            <person name="Tischler P."/>
            <person name="Weinmaier T."/>
            <person name="Penz T."/>
            <person name="Heinz E."/>
            <person name="Brunham R.C."/>
            <person name="Read T.D."/>
            <person name="Bavoil P.M."/>
            <person name="Sachse K."/>
            <person name="Kahane S."/>
            <person name="Friedman M.G."/>
            <person name="Rattei T."/>
            <person name="Myers G.S."/>
            <person name="Horn M."/>
        </authorList>
    </citation>
    <scope>NUCLEOTIDE SEQUENCE [LARGE SCALE GENOMIC DNA]</scope>
    <source>
        <strain evidence="2">UV7</strain>
    </source>
</reference>
<reference key="1">
    <citation type="journal article" date="2011" name="Mol. Biol. Evol.">
        <title>Unity in variety -- the pan-genome of the Chlamydiae.</title>
        <authorList>
            <person name="Collingro A."/>
            <person name="Tischler P."/>
            <person name="Weinmaier T."/>
            <person name="Penz T."/>
            <person name="Heinz E."/>
            <person name="Brunham R.C."/>
            <person name="Read T.D."/>
            <person name="Bavoil P.M."/>
            <person name="Sachse K."/>
            <person name="Kahane S."/>
            <person name="Friedman M.G."/>
            <person name="Rattei T."/>
            <person name="Myers G.S.A."/>
            <person name="Horn M."/>
        </authorList>
    </citation>
    <scope>NUCLEOTIDE SEQUENCE</scope>
    <source>
        <strain>UV7</strain>
    </source>
</reference>
<evidence type="ECO:0000313" key="2">
    <source>
        <dbReference type="Proteomes" id="UP000000495"/>
    </source>
</evidence>